<dbReference type="InterPro" id="IPR027353">
    <property type="entry name" value="NET_dom"/>
</dbReference>
<protein>
    <recommendedName>
        <fullName evidence="1">NET domain-containing protein</fullName>
    </recommendedName>
</protein>
<dbReference type="EMBL" id="MN740611">
    <property type="protein sequence ID" value="QHU35753.1"/>
    <property type="molecule type" value="Genomic_DNA"/>
</dbReference>
<sequence>MNKELTHHEKKNLAHRIEQLKNKKHYKRIFQIVHEDSNRYTVNDNGVYLNINTLPSSTLIKIISYLNDVEKNKVVIPVPNEYIPYSESESSVSMSTQERHFFKRLRDSDQEMKVWGKINTDNQTEAETSDKPKIDIAPLFSD</sequence>
<dbReference type="AlphaFoldDB" id="A0A6C0LZN4"/>
<name>A0A6C0LZN4_9ZZZZ</name>
<dbReference type="InterPro" id="IPR038336">
    <property type="entry name" value="NET_sf"/>
</dbReference>
<proteinExistence type="predicted"/>
<evidence type="ECO:0000259" key="1">
    <source>
        <dbReference type="PROSITE" id="PS51525"/>
    </source>
</evidence>
<organism evidence="2">
    <name type="scientific">viral metagenome</name>
    <dbReference type="NCBI Taxonomy" id="1070528"/>
    <lineage>
        <taxon>unclassified sequences</taxon>
        <taxon>metagenomes</taxon>
        <taxon>organismal metagenomes</taxon>
    </lineage>
</organism>
<dbReference type="PROSITE" id="PS51525">
    <property type="entry name" value="NET"/>
    <property type="match status" value="1"/>
</dbReference>
<evidence type="ECO:0000313" key="2">
    <source>
        <dbReference type="EMBL" id="QHU35753.1"/>
    </source>
</evidence>
<accession>A0A6C0LZN4</accession>
<reference evidence="2" key="1">
    <citation type="journal article" date="2020" name="Nature">
        <title>Giant virus diversity and host interactions through global metagenomics.</title>
        <authorList>
            <person name="Schulz F."/>
            <person name="Roux S."/>
            <person name="Paez-Espino D."/>
            <person name="Jungbluth S."/>
            <person name="Walsh D.A."/>
            <person name="Denef V.J."/>
            <person name="McMahon K.D."/>
            <person name="Konstantinidis K.T."/>
            <person name="Eloe-Fadrosh E.A."/>
            <person name="Kyrpides N.C."/>
            <person name="Woyke T."/>
        </authorList>
    </citation>
    <scope>NUCLEOTIDE SEQUENCE</scope>
    <source>
        <strain evidence="2">GVMAG-S-1035085-51</strain>
    </source>
</reference>
<dbReference type="Gene3D" id="1.20.1270.220">
    <property type="match status" value="1"/>
</dbReference>
<dbReference type="Pfam" id="PF17035">
    <property type="entry name" value="BET"/>
    <property type="match status" value="1"/>
</dbReference>
<feature type="domain" description="NET" evidence="1">
    <location>
        <begin position="1"/>
        <end position="77"/>
    </location>
</feature>